<keyword evidence="12" id="KW-0804">Transcription</keyword>
<keyword evidence="4" id="KW-0285">Flavoprotein</keyword>
<comment type="cofactor">
    <cofactor evidence="1">
        <name>FMN</name>
        <dbReference type="ChEBI" id="CHEBI:58210"/>
    </cofactor>
</comment>
<dbReference type="CDD" id="cd07377">
    <property type="entry name" value="WHTH_GntR"/>
    <property type="match status" value="1"/>
</dbReference>
<dbReference type="InterPro" id="IPR020920">
    <property type="entry name" value="LldD"/>
</dbReference>
<dbReference type="Gene3D" id="1.20.120.530">
    <property type="entry name" value="GntR ligand-binding domain-like"/>
    <property type="match status" value="1"/>
</dbReference>
<dbReference type="NCBIfam" id="NF033901">
    <property type="entry name" value="L_lactate_LldD"/>
    <property type="match status" value="1"/>
</dbReference>
<dbReference type="GO" id="GO:0009060">
    <property type="term" value="P:aerobic respiration"/>
    <property type="evidence" value="ECO:0007669"/>
    <property type="project" value="TreeGrafter"/>
</dbReference>
<evidence type="ECO:0000256" key="12">
    <source>
        <dbReference type="ARBA" id="ARBA00023163"/>
    </source>
</evidence>
<evidence type="ECO:0000256" key="13">
    <source>
        <dbReference type="ARBA" id="ARBA00024042"/>
    </source>
</evidence>
<evidence type="ECO:0000256" key="10">
    <source>
        <dbReference type="ARBA" id="ARBA00023136"/>
    </source>
</evidence>
<comment type="similarity">
    <text evidence="13">Belongs to the FMN-dependent alpha-hydroxy acid dehydrogenase family.</text>
</comment>
<evidence type="ECO:0000256" key="2">
    <source>
        <dbReference type="ARBA" id="ARBA00004275"/>
    </source>
</evidence>
<evidence type="ECO:0000256" key="7">
    <source>
        <dbReference type="ARBA" id="ARBA00023002"/>
    </source>
</evidence>
<keyword evidence="11" id="KW-0576">Peroxisome</keyword>
<gene>
    <name evidence="19" type="ORF">ONB1V03_LOCUS472</name>
</gene>
<dbReference type="InterPro" id="IPR013785">
    <property type="entry name" value="Aldolase_TIM"/>
</dbReference>
<dbReference type="GO" id="GO:0006089">
    <property type="term" value="P:lactate metabolic process"/>
    <property type="evidence" value="ECO:0007669"/>
    <property type="project" value="InterPro"/>
</dbReference>
<evidence type="ECO:0000259" key="16">
    <source>
        <dbReference type="PROSITE" id="PS50949"/>
    </source>
</evidence>
<feature type="domain" description="FMN hydroxy acid dehydrogenase" evidence="17">
    <location>
        <begin position="220"/>
        <end position="519"/>
    </location>
</feature>
<keyword evidence="3" id="KW-1003">Cell membrane</keyword>
<dbReference type="GO" id="GO:0005777">
    <property type="term" value="C:peroxisome"/>
    <property type="evidence" value="ECO:0007669"/>
    <property type="project" value="UniProtKB-SubCell"/>
</dbReference>
<dbReference type="Gene3D" id="3.30.465.10">
    <property type="match status" value="1"/>
</dbReference>
<dbReference type="InterPro" id="IPR016172">
    <property type="entry name" value="D-lactate_DH_C-sub1"/>
</dbReference>
<dbReference type="PRINTS" id="PR00035">
    <property type="entry name" value="HTHGNTR"/>
</dbReference>
<dbReference type="SMART" id="SM00895">
    <property type="entry name" value="FCD"/>
    <property type="match status" value="1"/>
</dbReference>
<evidence type="ECO:0000256" key="14">
    <source>
        <dbReference type="ARBA" id="ARBA00029325"/>
    </source>
</evidence>
<dbReference type="Pfam" id="PF07729">
    <property type="entry name" value="FCD"/>
    <property type="match status" value="1"/>
</dbReference>
<evidence type="ECO:0000313" key="19">
    <source>
        <dbReference type="EMBL" id="CAD7636872.1"/>
    </source>
</evidence>
<sequence>MQVGERLPAERKLCEQLGVSRSSLREAISQLTSTGMLISKGGAGTYLQQFPVNWSQNQIVESLSNLIDEDPAYRFDVQEARTILEGGSAWYAAQRATPKDLAQIREYYDQISYFQSIGDDEQASLADAKFHLAIAEASHNLVLIQMMRGVFDLLQFNVLLGRRKVYSETHRFDQLHDQHFKVMDAIERHDPDAARDAVCGHIEFVVQQVRMIDEEEARRQRMYARRGEVQAAVAADKKGIPFTLSTVSVCPIEEVAPAINRPMWFQLYVLRDRGFMKNALERAKAAGCSTLVFTVDMPVPGARYRDAHSGMSGPNAAMRRYMQSCFHPHWAWNVGLLGRPHDLGNISKYLGKPTGLEDYIGWLGNNFDPSISWKDLEWIREFWDGPMVIKGILDPEDAKDAVRFGADGIVVSNHGGRQLDGVLSSARALPPIADAVKGDIKILADSGIRNGLDVVRMLALGADTCMLGRAFVYALGAAGGAGVSNLLELIDKEMRVAMTLTGAKTIADINADCLGRRYGSGQVLAVVVPGTLFEQWQVLQAAVNADCIVIMQAANTGLTGGSTPFGDDYDRPVILMSTRRLAGIQVINQGQQVICLPGATLDRLEKELAHYNRGICNNSGGALVRRGPAYTELALYACVNASGELELVNHLVVVLLTIVMRMMLNRSMKIHLHDSMLIHHVYLKLQVLQVFYVGTNSHDDLTEIRRFLLKDLPRLPIAGEYIHRVAYDIGAEYGKDTFMFIEKFGTAKVPAAFALKDKVDGYLEKIGLRSLSDKVLQMVTKLLPNHLPKRMNEFRDLYEHHLMIRIENQDGVRLFYIVSQWQVQQFVIVIRIVRKLKILLRWILLYAVTTVNG</sequence>
<dbReference type="NCBIfam" id="NF007741">
    <property type="entry name" value="PRK10421.1"/>
    <property type="match status" value="1"/>
</dbReference>
<evidence type="ECO:0000256" key="8">
    <source>
        <dbReference type="ARBA" id="ARBA00023015"/>
    </source>
</evidence>
<reference evidence="19" key="1">
    <citation type="submission" date="2020-11" db="EMBL/GenBank/DDBJ databases">
        <authorList>
            <person name="Tran Van P."/>
        </authorList>
    </citation>
    <scope>NUCLEOTIDE SEQUENCE</scope>
</reference>
<dbReference type="GO" id="GO:0004459">
    <property type="term" value="F:L-lactate dehydrogenase (NAD+) activity"/>
    <property type="evidence" value="ECO:0007669"/>
    <property type="project" value="TreeGrafter"/>
</dbReference>
<dbReference type="AlphaFoldDB" id="A0A7R9L875"/>
<feature type="domain" description="FAD-binding PCMH-type" evidence="18">
    <location>
        <begin position="519"/>
        <end position="714"/>
    </location>
</feature>
<proteinExistence type="inferred from homology"/>
<dbReference type="InterPro" id="IPR008920">
    <property type="entry name" value="TF_FadR/GntR_C"/>
</dbReference>
<dbReference type="InterPro" id="IPR036388">
    <property type="entry name" value="WH-like_DNA-bd_sf"/>
</dbReference>
<dbReference type="GO" id="GO:0003973">
    <property type="term" value="F:(S)-2-hydroxy-acid oxidase activity"/>
    <property type="evidence" value="ECO:0007669"/>
    <property type="project" value="UniProtKB-EC"/>
</dbReference>
<dbReference type="Gene3D" id="1.10.10.10">
    <property type="entry name" value="Winged helix-like DNA-binding domain superfamily/Winged helix DNA-binding domain"/>
    <property type="match status" value="1"/>
</dbReference>
<evidence type="ECO:0008006" key="21">
    <source>
        <dbReference type="Google" id="ProtNLM"/>
    </source>
</evidence>
<dbReference type="SUPFAM" id="SSF56176">
    <property type="entry name" value="FAD-binding/transporter-associated domain-like"/>
    <property type="match status" value="1"/>
</dbReference>
<dbReference type="PROSITE" id="PS51349">
    <property type="entry name" value="FMN_HYDROXY_ACID_DH_2"/>
    <property type="match status" value="1"/>
</dbReference>
<dbReference type="SUPFAM" id="SSF46785">
    <property type="entry name" value="Winged helix' DNA-binding domain"/>
    <property type="match status" value="1"/>
</dbReference>
<keyword evidence="9" id="KW-0238">DNA-binding</keyword>
<evidence type="ECO:0000256" key="4">
    <source>
        <dbReference type="ARBA" id="ARBA00022630"/>
    </source>
</evidence>
<evidence type="ECO:0000256" key="5">
    <source>
        <dbReference type="ARBA" id="ARBA00022643"/>
    </source>
</evidence>
<keyword evidence="7" id="KW-0560">Oxidoreductase</keyword>
<dbReference type="PANTHER" id="PTHR10578:SF85">
    <property type="entry name" value="L-LACTATE DEHYDROGENASE"/>
    <property type="match status" value="1"/>
</dbReference>
<evidence type="ECO:0000256" key="15">
    <source>
        <dbReference type="ARBA" id="ARBA00029327"/>
    </source>
</evidence>
<dbReference type="InterPro" id="IPR000524">
    <property type="entry name" value="Tscrpt_reg_HTH_GntR"/>
</dbReference>
<dbReference type="GO" id="GO:0055085">
    <property type="term" value="P:transmembrane transport"/>
    <property type="evidence" value="ECO:0007669"/>
    <property type="project" value="InterPro"/>
</dbReference>
<dbReference type="EMBL" id="CAJPVJ010000029">
    <property type="protein sequence ID" value="CAG2158970.1"/>
    <property type="molecule type" value="Genomic_DNA"/>
</dbReference>
<evidence type="ECO:0000259" key="17">
    <source>
        <dbReference type="PROSITE" id="PS51349"/>
    </source>
</evidence>
<dbReference type="GO" id="GO:0003677">
    <property type="term" value="F:DNA binding"/>
    <property type="evidence" value="ECO:0007669"/>
    <property type="project" value="UniProtKB-KW"/>
</dbReference>
<dbReference type="InterPro" id="IPR016166">
    <property type="entry name" value="FAD-bd_PCMH"/>
</dbReference>
<dbReference type="InterPro" id="IPR011711">
    <property type="entry name" value="GntR_C"/>
</dbReference>
<feature type="domain" description="HTH gntR-type" evidence="16">
    <location>
        <begin position="1"/>
        <end position="50"/>
    </location>
</feature>
<keyword evidence="5" id="KW-0288">FMN</keyword>
<dbReference type="PROSITE" id="PS51387">
    <property type="entry name" value="FAD_PCMH"/>
    <property type="match status" value="1"/>
</dbReference>
<dbReference type="Proteomes" id="UP000728032">
    <property type="component" value="Unassembled WGS sequence"/>
</dbReference>
<dbReference type="InterPro" id="IPR015409">
    <property type="entry name" value="Lactate_DH_C"/>
</dbReference>
<dbReference type="SUPFAM" id="SSF55103">
    <property type="entry name" value="FAD-linked oxidases, C-terminal domain"/>
    <property type="match status" value="1"/>
</dbReference>
<dbReference type="PANTHER" id="PTHR10578">
    <property type="entry name" value="S -2-HYDROXY-ACID OXIDASE-RELATED"/>
    <property type="match status" value="1"/>
</dbReference>
<accession>A0A7R9L875</accession>
<comment type="subcellular location">
    <subcellularLocation>
        <location evidence="2">Peroxisome</location>
    </subcellularLocation>
</comment>
<dbReference type="InterPro" id="IPR016169">
    <property type="entry name" value="FAD-bd_PCMH_sub2"/>
</dbReference>
<dbReference type="InterPro" id="IPR036390">
    <property type="entry name" value="WH_DNA-bd_sf"/>
</dbReference>
<protein>
    <recommendedName>
        <fullName evidence="21">HTH gntR-type domain-containing protein</fullName>
    </recommendedName>
</protein>
<keyword evidence="20" id="KW-1185">Reference proteome</keyword>
<dbReference type="Pfam" id="PF01070">
    <property type="entry name" value="FMN_dh"/>
    <property type="match status" value="1"/>
</dbReference>
<dbReference type="Pfam" id="PF09330">
    <property type="entry name" value="Lact-deh-memb"/>
    <property type="match status" value="1"/>
</dbReference>
<dbReference type="GO" id="GO:0003700">
    <property type="term" value="F:DNA-binding transcription factor activity"/>
    <property type="evidence" value="ECO:0007669"/>
    <property type="project" value="InterPro"/>
</dbReference>
<comment type="catalytic activity">
    <reaction evidence="15">
        <text>2-hydroxyoctanoate + O2 = 2-oxooctanoate + H2O2</text>
        <dbReference type="Rhea" id="RHEA:67940"/>
        <dbReference type="ChEBI" id="CHEBI:15379"/>
        <dbReference type="ChEBI" id="CHEBI:16240"/>
        <dbReference type="ChEBI" id="CHEBI:133514"/>
        <dbReference type="ChEBI" id="CHEBI:176689"/>
    </reaction>
    <physiologicalReaction direction="left-to-right" evidence="15">
        <dbReference type="Rhea" id="RHEA:67941"/>
    </physiologicalReaction>
</comment>
<dbReference type="EMBL" id="OC914854">
    <property type="protein sequence ID" value="CAD7636872.1"/>
    <property type="molecule type" value="Genomic_DNA"/>
</dbReference>
<dbReference type="GO" id="GO:0010181">
    <property type="term" value="F:FMN binding"/>
    <property type="evidence" value="ECO:0007669"/>
    <property type="project" value="InterPro"/>
</dbReference>
<organism evidence="19">
    <name type="scientific">Oppiella nova</name>
    <dbReference type="NCBI Taxonomy" id="334625"/>
    <lineage>
        <taxon>Eukaryota</taxon>
        <taxon>Metazoa</taxon>
        <taxon>Ecdysozoa</taxon>
        <taxon>Arthropoda</taxon>
        <taxon>Chelicerata</taxon>
        <taxon>Arachnida</taxon>
        <taxon>Acari</taxon>
        <taxon>Acariformes</taxon>
        <taxon>Sarcoptiformes</taxon>
        <taxon>Oribatida</taxon>
        <taxon>Brachypylina</taxon>
        <taxon>Oppioidea</taxon>
        <taxon>Oppiidae</taxon>
        <taxon>Oppiella</taxon>
    </lineage>
</organism>
<evidence type="ECO:0000313" key="20">
    <source>
        <dbReference type="Proteomes" id="UP000728032"/>
    </source>
</evidence>
<dbReference type="InterPro" id="IPR037396">
    <property type="entry name" value="FMN_HAD"/>
</dbReference>
<comment type="catalytic activity">
    <reaction evidence="14">
        <text>a (2S)-2-hydroxycarboxylate + O2 = a 2-oxocarboxylate + H2O2</text>
        <dbReference type="Rhea" id="RHEA:16789"/>
        <dbReference type="ChEBI" id="CHEBI:15379"/>
        <dbReference type="ChEBI" id="CHEBI:16240"/>
        <dbReference type="ChEBI" id="CHEBI:35179"/>
        <dbReference type="ChEBI" id="CHEBI:58123"/>
        <dbReference type="EC" id="1.1.3.15"/>
    </reaction>
    <physiologicalReaction direction="left-to-right" evidence="14">
        <dbReference type="Rhea" id="RHEA:16790"/>
    </physiologicalReaction>
</comment>
<evidence type="ECO:0000256" key="11">
    <source>
        <dbReference type="ARBA" id="ARBA00023140"/>
    </source>
</evidence>
<keyword evidence="6" id="KW-0274">FAD</keyword>
<dbReference type="GO" id="GO:0071949">
    <property type="term" value="F:FAD binding"/>
    <property type="evidence" value="ECO:0007669"/>
    <property type="project" value="InterPro"/>
</dbReference>
<dbReference type="Gene3D" id="3.30.70.610">
    <property type="entry name" value="D-lactate dehydrogenase, cap domain, subdomain 1"/>
    <property type="match status" value="2"/>
</dbReference>
<evidence type="ECO:0000256" key="6">
    <source>
        <dbReference type="ARBA" id="ARBA00022827"/>
    </source>
</evidence>
<dbReference type="NCBIfam" id="NF008398">
    <property type="entry name" value="PRK11197.1"/>
    <property type="match status" value="1"/>
</dbReference>
<dbReference type="PROSITE" id="PS50949">
    <property type="entry name" value="HTH_GNTR"/>
    <property type="match status" value="1"/>
</dbReference>
<dbReference type="SUPFAM" id="SSF48008">
    <property type="entry name" value="GntR ligand-binding domain-like"/>
    <property type="match status" value="1"/>
</dbReference>
<dbReference type="InterPro" id="IPR008259">
    <property type="entry name" value="FMN_hydac_DH_AS"/>
</dbReference>
<evidence type="ECO:0000259" key="18">
    <source>
        <dbReference type="PROSITE" id="PS51387"/>
    </source>
</evidence>
<dbReference type="InterPro" id="IPR012133">
    <property type="entry name" value="Alpha-hydoxy_acid_DH_FMN"/>
</dbReference>
<evidence type="ECO:0000256" key="3">
    <source>
        <dbReference type="ARBA" id="ARBA00022475"/>
    </source>
</evidence>
<dbReference type="InterPro" id="IPR036318">
    <property type="entry name" value="FAD-bd_PCMH-like_sf"/>
</dbReference>
<dbReference type="GO" id="GO:0005886">
    <property type="term" value="C:plasma membrane"/>
    <property type="evidence" value="ECO:0007669"/>
    <property type="project" value="TreeGrafter"/>
</dbReference>
<dbReference type="CDD" id="cd02809">
    <property type="entry name" value="alpha_hydroxyacid_oxid_FMN"/>
    <property type="match status" value="1"/>
</dbReference>
<dbReference type="InterPro" id="IPR000262">
    <property type="entry name" value="FMN-dep_DH"/>
</dbReference>
<dbReference type="SMART" id="SM00345">
    <property type="entry name" value="HTH_GNTR"/>
    <property type="match status" value="1"/>
</dbReference>
<dbReference type="FunFam" id="3.20.20.70:FF:000029">
    <property type="entry name" value="L-lactate dehydrogenase"/>
    <property type="match status" value="1"/>
</dbReference>
<name>A0A7R9L875_9ACAR</name>
<dbReference type="Pfam" id="PF00392">
    <property type="entry name" value="GntR"/>
    <property type="match status" value="1"/>
</dbReference>
<keyword evidence="8" id="KW-0805">Transcription regulation</keyword>
<dbReference type="PROSITE" id="PS00557">
    <property type="entry name" value="FMN_HYDROXY_ACID_DH_1"/>
    <property type="match status" value="1"/>
</dbReference>
<dbReference type="SUPFAM" id="SSF51395">
    <property type="entry name" value="FMN-linked oxidoreductases"/>
    <property type="match status" value="1"/>
</dbReference>
<evidence type="ECO:0000256" key="9">
    <source>
        <dbReference type="ARBA" id="ARBA00023125"/>
    </source>
</evidence>
<keyword evidence="10" id="KW-0472">Membrane</keyword>
<evidence type="ECO:0000256" key="1">
    <source>
        <dbReference type="ARBA" id="ARBA00001917"/>
    </source>
</evidence>
<dbReference type="OrthoDB" id="25826at2759"/>
<dbReference type="Gene3D" id="3.20.20.70">
    <property type="entry name" value="Aldolase class I"/>
    <property type="match status" value="1"/>
</dbReference>
<dbReference type="InterPro" id="IPR016164">
    <property type="entry name" value="FAD-linked_Oxase-like_C"/>
</dbReference>